<protein>
    <submittedName>
        <fullName evidence="1">Uncharacterized protein</fullName>
    </submittedName>
</protein>
<evidence type="ECO:0000313" key="2">
    <source>
        <dbReference type="Proteomes" id="UP000002489"/>
    </source>
</evidence>
<dbReference type="Proteomes" id="UP000002489">
    <property type="component" value="Unassembled WGS sequence"/>
</dbReference>
<reference evidence="1" key="2">
    <citation type="submission" date="2025-08" db="UniProtKB">
        <authorList>
            <consortium name="EnsemblFungi"/>
        </authorList>
    </citation>
    <scope>IDENTIFICATION</scope>
    <source>
        <strain evidence="1">4287 / CBS 123668 / FGSC 9935 / NRRL 34936</strain>
    </source>
</reference>
<evidence type="ECO:0000313" key="1">
    <source>
        <dbReference type="EnsemblFungi" id="FOXG_03000P0"/>
    </source>
</evidence>
<name>A0A0D2XGF7_FUSOF</name>
<gene>
    <name evidence="1" type="primary">28945149</name>
</gene>
<reference evidence="2" key="1">
    <citation type="journal article" date="2012" name="Mol. Plant Microbe Interact.">
        <title>A highly conserved effector in Fusarium oxysporum is required for full virulence on Arabidopsis.</title>
        <authorList>
            <person name="Thatcher L.F."/>
            <person name="Gardiner D.M."/>
            <person name="Kazan K."/>
            <person name="Manners J."/>
        </authorList>
    </citation>
    <scope>NUCLEOTIDE SEQUENCE [LARGE SCALE GENOMIC DNA]</scope>
    <source>
        <strain evidence="2">Fo5176</strain>
    </source>
</reference>
<proteinExistence type="predicted"/>
<dbReference type="VEuPathDB" id="FungiDB:FOXG_03000"/>
<dbReference type="EnsemblFungi" id="FOXG_03000T0">
    <property type="protein sequence ID" value="FOXG_03000P0"/>
    <property type="gene ID" value="FOXG_03000"/>
</dbReference>
<dbReference type="AlphaFoldDB" id="A0A0D2XGF7"/>
<sequence length="351" mass="39571">MAVPGIESMPSRPMTSEEFSAAIIKACFLYSQEEVTEIKPRKARALCVCFELDKDSHPNVESTSERVRDVFENTYGYDTVGLVIRKQDKNPQATLTSALGGLFNGMDEDCIAILHYIGHGGEGQKFVFPSLRDNKIDPWDANVLILFECCFPIEIDGYIGHHKELIYAYASGESVCDDGLGCERGFSRNLVRELKHAHECGHVLSTSQLYSRLATKSFTMKESWETELDSLPHYIRHPRDHGPSLLLQPMRQKSNLDLTPAPCQTLGDQAADVVLSVQIANGGWQALHAIQSWAQRHPLTEGRVRVDELYKRTDKCILAVTFQVWYNLPDHPAMNQIGFEFKRTTGQLNRL</sequence>
<accession>A0A0D2XGF7</accession>
<organism evidence="1 2">
    <name type="scientific">Fusarium oxysporum (strain Fo5176)</name>
    <name type="common">Fusarium vascular wilt</name>
    <dbReference type="NCBI Taxonomy" id="660025"/>
    <lineage>
        <taxon>Eukaryota</taxon>
        <taxon>Fungi</taxon>
        <taxon>Dikarya</taxon>
        <taxon>Ascomycota</taxon>
        <taxon>Pezizomycotina</taxon>
        <taxon>Sordariomycetes</taxon>
        <taxon>Hypocreomycetidae</taxon>
        <taxon>Hypocreales</taxon>
        <taxon>Nectriaceae</taxon>
        <taxon>Fusarium</taxon>
        <taxon>Fusarium oxysporum species complex</taxon>
    </lineage>
</organism>